<dbReference type="EMBL" id="JAWJWE010000003">
    <property type="protein sequence ID" value="KAK6640103.1"/>
    <property type="molecule type" value="Genomic_DNA"/>
</dbReference>
<name>A0AAN8PND3_POLSC</name>
<dbReference type="InterPro" id="IPR013240">
    <property type="entry name" value="DNA-dir_RNA_pol1_su_RPA34"/>
</dbReference>
<dbReference type="Pfam" id="PF08208">
    <property type="entry name" value="RNA_polI_A34"/>
    <property type="match status" value="1"/>
</dbReference>
<dbReference type="GO" id="GO:0006360">
    <property type="term" value="P:transcription by RNA polymerase I"/>
    <property type="evidence" value="ECO:0007669"/>
    <property type="project" value="InterPro"/>
</dbReference>
<dbReference type="AlphaFoldDB" id="A0AAN8PND3"/>
<evidence type="ECO:0000256" key="1">
    <source>
        <dbReference type="SAM" id="MobiDB-lite"/>
    </source>
</evidence>
<feature type="region of interest" description="Disordered" evidence="1">
    <location>
        <begin position="181"/>
        <end position="203"/>
    </location>
</feature>
<gene>
    <name evidence="2" type="ORF">RUM43_008380</name>
</gene>
<protein>
    <submittedName>
        <fullName evidence="2">Uncharacterized protein</fullName>
    </submittedName>
</protein>
<dbReference type="Proteomes" id="UP001372834">
    <property type="component" value="Unassembled WGS sequence"/>
</dbReference>
<sequence>MANDENFIFGTNESDRLPYDYAELSSTDNEIYSFQCPESFDKETLMEKINLRNNLKILPDSNSNQKFTLNIFNVENDYISVAFPTNSKNGLLMKVPLCGHIVIQKVVSDSANIYETTSVNENNIQFPKGIKRRHPLLGANWKSHISLAENSITKRVSEEDSLGKKMNNNLAENPGIKLVQMKQSASGSHKKKKIRKTLSGEHM</sequence>
<comment type="caution">
    <text evidence="2">The sequence shown here is derived from an EMBL/GenBank/DDBJ whole genome shotgun (WGS) entry which is preliminary data.</text>
</comment>
<proteinExistence type="predicted"/>
<evidence type="ECO:0000313" key="3">
    <source>
        <dbReference type="Proteomes" id="UP001372834"/>
    </source>
</evidence>
<organism evidence="2 3">
    <name type="scientific">Polyplax serrata</name>
    <name type="common">Common mouse louse</name>
    <dbReference type="NCBI Taxonomy" id="468196"/>
    <lineage>
        <taxon>Eukaryota</taxon>
        <taxon>Metazoa</taxon>
        <taxon>Ecdysozoa</taxon>
        <taxon>Arthropoda</taxon>
        <taxon>Hexapoda</taxon>
        <taxon>Insecta</taxon>
        <taxon>Pterygota</taxon>
        <taxon>Neoptera</taxon>
        <taxon>Paraneoptera</taxon>
        <taxon>Psocodea</taxon>
        <taxon>Troctomorpha</taxon>
        <taxon>Phthiraptera</taxon>
        <taxon>Anoplura</taxon>
        <taxon>Polyplacidae</taxon>
        <taxon>Polyplax</taxon>
    </lineage>
</organism>
<evidence type="ECO:0000313" key="2">
    <source>
        <dbReference type="EMBL" id="KAK6640103.1"/>
    </source>
</evidence>
<reference evidence="2 3" key="1">
    <citation type="submission" date="2023-10" db="EMBL/GenBank/DDBJ databases">
        <title>Genomes of two closely related lineages of the louse Polyplax serrata with different host specificities.</title>
        <authorList>
            <person name="Martinu J."/>
            <person name="Tarabai H."/>
            <person name="Stefka J."/>
            <person name="Hypsa V."/>
        </authorList>
    </citation>
    <scope>NUCLEOTIDE SEQUENCE [LARGE SCALE GENOMIC DNA]</scope>
    <source>
        <strain evidence="2">HR10_N</strain>
    </source>
</reference>
<accession>A0AAN8PND3</accession>